<evidence type="ECO:0000256" key="1">
    <source>
        <dbReference type="SAM" id="Phobius"/>
    </source>
</evidence>
<dbReference type="PANTHER" id="PTHR32251:SF17">
    <property type="entry name" value="STEROID 5-ALPHA REDUCTASE C-TERMINAL DOMAIN-CONTAINING PROTEIN"/>
    <property type="match status" value="1"/>
</dbReference>
<evidence type="ECO:0000313" key="4">
    <source>
        <dbReference type="Proteomes" id="UP001190700"/>
    </source>
</evidence>
<feature type="signal peptide" evidence="2">
    <location>
        <begin position="1"/>
        <end position="23"/>
    </location>
</feature>
<keyword evidence="4" id="KW-1185">Reference proteome</keyword>
<dbReference type="PANTHER" id="PTHR32251">
    <property type="entry name" value="3-OXO-5-ALPHA-STEROID 4-DEHYDROGENASE"/>
    <property type="match status" value="1"/>
</dbReference>
<dbReference type="Pfam" id="PF06966">
    <property type="entry name" value="DUF1295"/>
    <property type="match status" value="1"/>
</dbReference>
<name>A0AAE0GH43_9CHLO</name>
<keyword evidence="2" id="KW-0732">Signal</keyword>
<keyword evidence="1" id="KW-0812">Transmembrane</keyword>
<dbReference type="GO" id="GO:0016020">
    <property type="term" value="C:membrane"/>
    <property type="evidence" value="ECO:0007669"/>
    <property type="project" value="TreeGrafter"/>
</dbReference>
<dbReference type="Proteomes" id="UP001190700">
    <property type="component" value="Unassembled WGS sequence"/>
</dbReference>
<reference evidence="3 4" key="1">
    <citation type="journal article" date="2015" name="Genome Biol. Evol.">
        <title>Comparative Genomics of a Bacterivorous Green Alga Reveals Evolutionary Causalities and Consequences of Phago-Mixotrophic Mode of Nutrition.</title>
        <authorList>
            <person name="Burns J.A."/>
            <person name="Paasch A."/>
            <person name="Narechania A."/>
            <person name="Kim E."/>
        </authorList>
    </citation>
    <scope>NUCLEOTIDE SEQUENCE [LARGE SCALE GENOMIC DNA]</scope>
    <source>
        <strain evidence="3 4">PLY_AMNH</strain>
    </source>
</reference>
<feature type="transmembrane region" description="Helical" evidence="1">
    <location>
        <begin position="33"/>
        <end position="53"/>
    </location>
</feature>
<sequence>MTRSSPIFLLFSVVSILLGQGLAYCGREGEQLALHSIAAVAILIQWIVFIPSYFFQTERFFDFTGSLTYLSLVALSFAQESGPKSPRQIILTTFTAIWAIRLGSFLFTRINRDGGIDTRFTDIKNKIVRFFNLWTIQGLWVFITALPVFIINCKRSASQPLGARDTVGFVLWGLGFACEVIADAQKTAFKHKPANKGRWIEEGLWYYSRHPNYFGEIMLWCGVFLSSTKDLEGVQYIAILSPMFVTFLLMKVSGIPMLEKASFKKWGNDPQYQDYLARTSALDGVISIQWKAPPTVTEPHVMVVRNDEELLPYIRGSLVFGKNANAMKSRLVYIPGVLPALGVSPVELLQEYVAAKGLPSGSLLFCALKGALGWHATAFTGHERSMRMRTREAV</sequence>
<protein>
    <recommendedName>
        <fullName evidence="5">Steroid 5-alpha reductase C-terminal domain-containing protein</fullName>
    </recommendedName>
</protein>
<dbReference type="Gene3D" id="1.20.120.1630">
    <property type="match status" value="1"/>
</dbReference>
<feature type="chain" id="PRO_5042159609" description="Steroid 5-alpha reductase C-terminal domain-containing protein" evidence="2">
    <location>
        <begin position="24"/>
        <end position="394"/>
    </location>
</feature>
<comment type="caution">
    <text evidence="3">The sequence shown here is derived from an EMBL/GenBank/DDBJ whole genome shotgun (WGS) entry which is preliminary data.</text>
</comment>
<feature type="transmembrane region" description="Helical" evidence="1">
    <location>
        <begin position="89"/>
        <end position="110"/>
    </location>
</feature>
<feature type="transmembrane region" description="Helical" evidence="1">
    <location>
        <begin position="131"/>
        <end position="151"/>
    </location>
</feature>
<dbReference type="EMBL" id="LGRX02005874">
    <property type="protein sequence ID" value="KAK3277823.1"/>
    <property type="molecule type" value="Genomic_DNA"/>
</dbReference>
<organism evidence="3 4">
    <name type="scientific">Cymbomonas tetramitiformis</name>
    <dbReference type="NCBI Taxonomy" id="36881"/>
    <lineage>
        <taxon>Eukaryota</taxon>
        <taxon>Viridiplantae</taxon>
        <taxon>Chlorophyta</taxon>
        <taxon>Pyramimonadophyceae</taxon>
        <taxon>Pyramimonadales</taxon>
        <taxon>Pyramimonadaceae</taxon>
        <taxon>Cymbomonas</taxon>
    </lineage>
</organism>
<keyword evidence="1" id="KW-0472">Membrane</keyword>
<evidence type="ECO:0000256" key="2">
    <source>
        <dbReference type="SAM" id="SignalP"/>
    </source>
</evidence>
<accession>A0AAE0GH43</accession>
<evidence type="ECO:0000313" key="3">
    <source>
        <dbReference type="EMBL" id="KAK3277823.1"/>
    </source>
</evidence>
<dbReference type="AlphaFoldDB" id="A0AAE0GH43"/>
<keyword evidence="1" id="KW-1133">Transmembrane helix</keyword>
<dbReference type="InterPro" id="IPR010721">
    <property type="entry name" value="UstE-like"/>
</dbReference>
<feature type="transmembrane region" description="Helical" evidence="1">
    <location>
        <begin position="233"/>
        <end position="250"/>
    </location>
</feature>
<evidence type="ECO:0008006" key="5">
    <source>
        <dbReference type="Google" id="ProtNLM"/>
    </source>
</evidence>
<dbReference type="PROSITE" id="PS50244">
    <property type="entry name" value="S5A_REDUCTASE"/>
    <property type="match status" value="1"/>
</dbReference>
<proteinExistence type="predicted"/>
<gene>
    <name evidence="3" type="ORF">CYMTET_14195</name>
</gene>